<feature type="non-terminal residue" evidence="1">
    <location>
        <position position="1"/>
    </location>
</feature>
<proteinExistence type="predicted"/>
<name>A0A7X2MS31_ENTAG</name>
<comment type="caution">
    <text evidence="1">The sequence shown here is derived from an EMBL/GenBank/DDBJ whole genome shotgun (WGS) entry which is preliminary data.</text>
</comment>
<evidence type="ECO:0000313" key="2">
    <source>
        <dbReference type="Proteomes" id="UP000461948"/>
    </source>
</evidence>
<dbReference type="Proteomes" id="UP000461948">
    <property type="component" value="Unassembled WGS sequence"/>
</dbReference>
<keyword evidence="1" id="KW-0418">Kinase</keyword>
<dbReference type="AlphaFoldDB" id="A0A7X2MS31"/>
<dbReference type="GO" id="GO:0004020">
    <property type="term" value="F:adenylylsulfate kinase activity"/>
    <property type="evidence" value="ECO:0007669"/>
    <property type="project" value="UniProtKB-EC"/>
</dbReference>
<protein>
    <submittedName>
        <fullName evidence="1">Adenylyl-sulfate kinase</fullName>
        <ecNumber evidence="1">2.7.1.25</ecNumber>
    </submittedName>
</protein>
<reference evidence="1 2" key="1">
    <citation type="submission" date="2019-11" db="EMBL/GenBank/DDBJ databases">
        <title>Draft Genome Sequence of Plant Growth-Promoting Rhizosphere-Associated Bacteria.</title>
        <authorList>
            <person name="Vasilyev I.Y."/>
            <person name="Radchenko V."/>
            <person name="Ilnitskaya E.V."/>
        </authorList>
    </citation>
    <scope>NUCLEOTIDE SEQUENCE [LARGE SCALE GENOMIC DNA]</scope>
    <source>
        <strain evidence="1 2">VRA_MhP_f</strain>
    </source>
</reference>
<organism evidence="1 2">
    <name type="scientific">Enterobacter agglomerans</name>
    <name type="common">Erwinia herbicola</name>
    <name type="synonym">Pantoea agglomerans</name>
    <dbReference type="NCBI Taxonomy" id="549"/>
    <lineage>
        <taxon>Bacteria</taxon>
        <taxon>Pseudomonadati</taxon>
        <taxon>Pseudomonadota</taxon>
        <taxon>Gammaproteobacteria</taxon>
        <taxon>Enterobacterales</taxon>
        <taxon>Erwiniaceae</taxon>
        <taxon>Pantoea</taxon>
        <taxon>Pantoea agglomerans group</taxon>
    </lineage>
</organism>
<sequence>IDSVYEAPDSPEIQLDGEQLVTKLAAQLLDLLRDRDIIKS</sequence>
<dbReference type="EC" id="2.7.1.25" evidence="1"/>
<evidence type="ECO:0000313" key="1">
    <source>
        <dbReference type="EMBL" id="MSE18280.1"/>
    </source>
</evidence>
<gene>
    <name evidence="1" type="ORF">GKC49_25290</name>
</gene>
<dbReference type="EMBL" id="WKLC01001708">
    <property type="protein sequence ID" value="MSE18280.1"/>
    <property type="molecule type" value="Genomic_DNA"/>
</dbReference>
<keyword evidence="1" id="KW-0808">Transferase</keyword>
<accession>A0A7X2MS31</accession>